<dbReference type="AlphaFoldDB" id="B8CP30"/>
<dbReference type="KEGG" id="swp:swp_2535"/>
<dbReference type="Proteomes" id="UP000000753">
    <property type="component" value="Chromosome"/>
</dbReference>
<dbReference type="EMBL" id="CP000472">
    <property type="protein sequence ID" value="ACJ29274.1"/>
    <property type="molecule type" value="Genomic_DNA"/>
</dbReference>
<evidence type="ECO:0008006" key="3">
    <source>
        <dbReference type="Google" id="ProtNLM"/>
    </source>
</evidence>
<evidence type="ECO:0000313" key="2">
    <source>
        <dbReference type="Proteomes" id="UP000000753"/>
    </source>
</evidence>
<dbReference type="eggNOG" id="ENOG502Z7JD">
    <property type="taxonomic scope" value="Bacteria"/>
</dbReference>
<name>B8CP30_SHEPW</name>
<dbReference type="STRING" id="225849.swp_2535"/>
<evidence type="ECO:0000313" key="1">
    <source>
        <dbReference type="EMBL" id="ACJ29274.1"/>
    </source>
</evidence>
<proteinExistence type="predicted"/>
<keyword evidence="2" id="KW-1185">Reference proteome</keyword>
<sequence length="278" mass="31812">MFTSLLGITAFFGLFGCEPTSNTQKICNKNPELCSDLHKDSWCRFEKGDLIRNRYQLKMTEAPKGEQIFDQLLYLEDYNKCIELAAGVQHILHPERTNDRARAFGLSSQTLAQLQETTKNSQDPHLAYYHWSRFNDIEAGKVLFDAEKNGLIKDIRLKAQLAAHYLKIDPNKSKQLYAATLSGADKDSFDPDWLLALATIYRNENRPEMHYLLSRTNIIMTDANFVEEQMLAMLQGNKILQEKLDKEAENLANVLESGMYAQSKLKIVLEQDLDQAVN</sequence>
<dbReference type="HOGENOM" id="CLU_086975_0_0_6"/>
<protein>
    <recommendedName>
        <fullName evidence="3">DUF2989 domain-containing protein</fullName>
    </recommendedName>
</protein>
<dbReference type="OrthoDB" id="5900133at2"/>
<dbReference type="Pfam" id="PF11207">
    <property type="entry name" value="DUF2989"/>
    <property type="match status" value="1"/>
</dbReference>
<dbReference type="InterPro" id="IPR021372">
    <property type="entry name" value="DUF2989"/>
</dbReference>
<reference evidence="1 2" key="1">
    <citation type="journal article" date="2008" name="PLoS ONE">
        <title>Environmental adaptation: genomic analysis of the piezotolerant and psychrotolerant deep-sea iron reducing bacterium Shewanella piezotolerans WP3.</title>
        <authorList>
            <person name="Wang F."/>
            <person name="Wang J."/>
            <person name="Jian H."/>
            <person name="Zhang B."/>
            <person name="Li S."/>
            <person name="Wang F."/>
            <person name="Zeng X."/>
            <person name="Gao L."/>
            <person name="Bartlett D.H."/>
            <person name="Yu J."/>
            <person name="Hu S."/>
            <person name="Xiao X."/>
        </authorList>
    </citation>
    <scope>NUCLEOTIDE SEQUENCE [LARGE SCALE GENOMIC DNA]</scope>
    <source>
        <strain evidence="2">WP3 / JCM 13877</strain>
    </source>
</reference>
<gene>
    <name evidence="1" type="ordered locus">swp_2535</name>
</gene>
<accession>B8CP30</accession>
<organism evidence="1 2">
    <name type="scientific">Shewanella piezotolerans (strain WP3 / JCM 13877)</name>
    <dbReference type="NCBI Taxonomy" id="225849"/>
    <lineage>
        <taxon>Bacteria</taxon>
        <taxon>Pseudomonadati</taxon>
        <taxon>Pseudomonadota</taxon>
        <taxon>Gammaproteobacteria</taxon>
        <taxon>Alteromonadales</taxon>
        <taxon>Shewanellaceae</taxon>
        <taxon>Shewanella</taxon>
    </lineage>
</organism>